<accession>A0A812MPZ7</accession>
<dbReference type="OrthoDB" id="2640446at2759"/>
<feature type="non-terminal residue" evidence="4">
    <location>
        <position position="1"/>
    </location>
</feature>
<dbReference type="EMBL" id="CAJNJA010010852">
    <property type="protein sequence ID" value="CAE7263274.1"/>
    <property type="molecule type" value="Genomic_DNA"/>
</dbReference>
<evidence type="ECO:0000256" key="2">
    <source>
        <dbReference type="SAM" id="MobiDB-lite"/>
    </source>
</evidence>
<evidence type="ECO:0000259" key="3">
    <source>
        <dbReference type="PROSITE" id="PS50994"/>
    </source>
</evidence>
<gene>
    <name evidence="4" type="primary">GIP</name>
    <name evidence="4" type="ORF">SNEC2469_LOCUS6092</name>
</gene>
<name>A0A812MPZ7_9DINO</name>
<sequence>PALADVSDTSGDLWEMVVQEALQDPRWARVGSTIKEVITLLRKWQRWCARAALQIDVMPDDAKVDQLHAQMLSELEAAYHRSAKDTDKDAMLKSMLADAAAILHQSAVGVSGNATTPQASSVTPGTPGLEQVSVTLAGDERQSWYRMFPYLEQATGLEGCASECQALQLIEELEMSRLKELENQVQALEWKMSGLEKPIDPTVALRKFGESGSRKDALVAVFSQPYFKEVPDEVKVKLAEEIPRNNQTDGKKILKRLPLSRAARRSLYNSRKWIVQLCDGYDVSQDPIRVWGKEKGCEVLQIDLLRKGGKGWDLTKPEGVWSVLLWAAAEGRITCITSSAPRRTWQASISERDDHLARGLEFWGSGFENEKVLKENLLVVQDLFLWSLASVFRGGRIPLVKECSAGVERGTQGRDFWDTETWHRFEQWSGVKVGLVPVEDTKGKDIKYLSVGTNLEFPGWRPLKAVSSWNSASCWTLGFRSMIKGALSGHQPHEDLEVLDGIVTAALEGSKELTCKAGAVRAADRDLSPEEVEGWKAHIAQGHIPYRRDCLHRVQGSGLGIQHRKVKHPSSYSLSIDLFGPMAVSEKGQDEEAVSGIAQIKYGLMGAFRVPREVLRKEKNEGVEPASPGHEAEPVEPLEDLAEYEPSLPDEGLGLGSPVLEDVEDLFESSEVGARAFALHEDSEHPLPWKDEKIPTNDEELQEYLKGLMVPPDQAVLRFFIGLKSKTGVDVTSGIQKMILTIMKQFPVRTLHCDPGTEFTSDALKRWLSDQKITLQHPLPADKQANGLAERTIGWSKARARTLLSATGIPTQFWPLAIRYACETHNRVEKGESLLPAFGQQVFHKLKRTPTSAKDLMRRWVMTRYLAPHLTVPGGHVLLTDQGTLVASKGFRAGLVDPEVLEQARPPPLQELETEEDEAEGLVEGVPGVPLKRVRGKTSIRAVEYGNCQTEDLEVLSQRLVQEEDFSQQGFRIVAQKLQQCETAASGGRKVDFGGRFVFGAYCHGGLRGVTSLTIRRPWTSKYLTGFLRRLCEFEEEARWSSVMLMIESEVEPHKDFRNEWGTKNFVAHVPGTFDLKIVSDQEEGSTTCTLGTRAVSFDPRRVHSVQCNPGWFIAAYTPLGSGKIDSDKRDFLSELGFGFFKNEIAASVCAVSSGAASSSSPVNEGSQIQEVGKTEDPDLSIDEQPDSVTPLVGWDVNRGDDPPTVFEEADLATYLEERGVASELERLSEIGVQEAVDLQFIYIEDLVEAGIPEVSARRIMFGVHPEGTVRPDEPSTCALRTGEVRLYDRAQRQIPWVIQNRTLDFSRPPPPVQGIGMNEEFEIHPHPGHELFWGPDGPIDAEEEAGDGLEGPTEIKPDLPEESTASRVIPLVVDSADDPPCGSDEVPYSVSFSRFAFNNTTEEMMRLQSIWDAFDGQEVQQVGGEPSESVLFQEEHPTSTGMVGVTAQGSGVSNVVLEDSCPAEITDLPEESTASRVINFSCKALAVGGGH</sequence>
<keyword evidence="1" id="KW-0175">Coiled coil</keyword>
<proteinExistence type="predicted"/>
<dbReference type="GO" id="GO:0015074">
    <property type="term" value="P:DNA integration"/>
    <property type="evidence" value="ECO:0007669"/>
    <property type="project" value="InterPro"/>
</dbReference>
<evidence type="ECO:0000313" key="5">
    <source>
        <dbReference type="Proteomes" id="UP000601435"/>
    </source>
</evidence>
<comment type="caution">
    <text evidence="4">The sequence shown here is derived from an EMBL/GenBank/DDBJ whole genome shotgun (WGS) entry which is preliminary data.</text>
</comment>
<dbReference type="InterPro" id="IPR036397">
    <property type="entry name" value="RNaseH_sf"/>
</dbReference>
<organism evidence="4 5">
    <name type="scientific">Symbiodinium necroappetens</name>
    <dbReference type="NCBI Taxonomy" id="1628268"/>
    <lineage>
        <taxon>Eukaryota</taxon>
        <taxon>Sar</taxon>
        <taxon>Alveolata</taxon>
        <taxon>Dinophyceae</taxon>
        <taxon>Suessiales</taxon>
        <taxon>Symbiodiniaceae</taxon>
        <taxon>Symbiodinium</taxon>
    </lineage>
</organism>
<dbReference type="Proteomes" id="UP000601435">
    <property type="component" value="Unassembled WGS sequence"/>
</dbReference>
<dbReference type="Gene3D" id="3.30.420.10">
    <property type="entry name" value="Ribonuclease H-like superfamily/Ribonuclease H"/>
    <property type="match status" value="1"/>
</dbReference>
<protein>
    <submittedName>
        <fullName evidence="4">GIP protein</fullName>
    </submittedName>
</protein>
<feature type="region of interest" description="Disordered" evidence="2">
    <location>
        <begin position="1156"/>
        <end position="1196"/>
    </location>
</feature>
<dbReference type="SUPFAM" id="SSF53098">
    <property type="entry name" value="Ribonuclease H-like"/>
    <property type="match status" value="1"/>
</dbReference>
<dbReference type="GO" id="GO:0003676">
    <property type="term" value="F:nucleic acid binding"/>
    <property type="evidence" value="ECO:0007669"/>
    <property type="project" value="InterPro"/>
</dbReference>
<feature type="domain" description="Integrase catalytic" evidence="3">
    <location>
        <begin position="682"/>
        <end position="847"/>
    </location>
</feature>
<dbReference type="InterPro" id="IPR001584">
    <property type="entry name" value="Integrase_cat-core"/>
</dbReference>
<dbReference type="InterPro" id="IPR012337">
    <property type="entry name" value="RNaseH-like_sf"/>
</dbReference>
<feature type="region of interest" description="Disordered" evidence="2">
    <location>
        <begin position="1341"/>
        <end position="1360"/>
    </location>
</feature>
<evidence type="ECO:0000256" key="1">
    <source>
        <dbReference type="SAM" id="Coils"/>
    </source>
</evidence>
<evidence type="ECO:0000313" key="4">
    <source>
        <dbReference type="EMBL" id="CAE7263274.1"/>
    </source>
</evidence>
<dbReference type="PROSITE" id="PS50994">
    <property type="entry name" value="INTEGRASE"/>
    <property type="match status" value="1"/>
</dbReference>
<feature type="coiled-coil region" evidence="1">
    <location>
        <begin position="171"/>
        <end position="198"/>
    </location>
</feature>
<reference evidence="4" key="1">
    <citation type="submission" date="2021-02" db="EMBL/GenBank/DDBJ databases">
        <authorList>
            <person name="Dougan E. K."/>
            <person name="Rhodes N."/>
            <person name="Thang M."/>
            <person name="Chan C."/>
        </authorList>
    </citation>
    <scope>NUCLEOTIDE SEQUENCE</scope>
</reference>
<keyword evidence="5" id="KW-1185">Reference proteome</keyword>